<dbReference type="PANTHER" id="PTHR28006">
    <property type="entry name" value="MONOPOLIN COMPLEX SUBUNIT CSM1"/>
    <property type="match status" value="1"/>
</dbReference>
<proteinExistence type="predicted"/>
<feature type="compositionally biased region" description="Acidic residues" evidence="1">
    <location>
        <begin position="209"/>
        <end position="228"/>
    </location>
</feature>
<feature type="compositionally biased region" description="Polar residues" evidence="1">
    <location>
        <begin position="327"/>
        <end position="341"/>
    </location>
</feature>
<dbReference type="Proteomes" id="UP000481861">
    <property type="component" value="Unassembled WGS sequence"/>
</dbReference>
<dbReference type="Gene3D" id="1.10.287.1490">
    <property type="match status" value="1"/>
</dbReference>
<gene>
    <name evidence="3" type="ORF">BDV95DRAFT_625234</name>
</gene>
<feature type="compositionally biased region" description="Basic residues" evidence="1">
    <location>
        <begin position="89"/>
        <end position="99"/>
    </location>
</feature>
<dbReference type="EMBL" id="JAADJZ010000002">
    <property type="protein sequence ID" value="KAF2877270.1"/>
    <property type="molecule type" value="Genomic_DNA"/>
</dbReference>
<feature type="compositionally biased region" description="Pro residues" evidence="1">
    <location>
        <begin position="230"/>
        <end position="239"/>
    </location>
</feature>
<feature type="compositionally biased region" description="Low complexity" evidence="1">
    <location>
        <begin position="49"/>
        <end position="63"/>
    </location>
</feature>
<reference evidence="3 4" key="1">
    <citation type="submission" date="2020-01" db="EMBL/GenBank/DDBJ databases">
        <authorList>
            <consortium name="DOE Joint Genome Institute"/>
            <person name="Haridas S."/>
            <person name="Albert R."/>
            <person name="Binder M."/>
            <person name="Bloem J."/>
            <person name="Labutti K."/>
            <person name="Salamov A."/>
            <person name="Andreopoulos B."/>
            <person name="Baker S.E."/>
            <person name="Barry K."/>
            <person name="Bills G."/>
            <person name="Bluhm B.H."/>
            <person name="Cannon C."/>
            <person name="Castanera R."/>
            <person name="Culley D.E."/>
            <person name="Daum C."/>
            <person name="Ezra D."/>
            <person name="Gonzalez J.B."/>
            <person name="Henrissat B."/>
            <person name="Kuo A."/>
            <person name="Liang C."/>
            <person name="Lipzen A."/>
            <person name="Lutzoni F."/>
            <person name="Magnuson J."/>
            <person name="Mondo S."/>
            <person name="Nolan M."/>
            <person name="Ohm R."/>
            <person name="Pangilinan J."/>
            <person name="Park H.-J.H."/>
            <person name="Ramirez L."/>
            <person name="Alfaro M."/>
            <person name="Sun H."/>
            <person name="Tritt A."/>
            <person name="Yoshinaga Y."/>
            <person name="Zwiers L.-H.L."/>
            <person name="Turgeon B.G."/>
            <person name="Goodwin S.B."/>
            <person name="Spatafora J.W."/>
            <person name="Crous P.W."/>
            <person name="Grigoriev I.V."/>
        </authorList>
    </citation>
    <scope>NUCLEOTIDE SEQUENCE [LARGE SCALE GENOMIC DNA]</scope>
    <source>
        <strain evidence="3 4">CBS 611.86</strain>
    </source>
</reference>
<comment type="caution">
    <text evidence="3">The sequence shown here is derived from an EMBL/GenBank/DDBJ whole genome shotgun (WGS) entry which is preliminary data.</text>
</comment>
<feature type="compositionally biased region" description="Basic and acidic residues" evidence="1">
    <location>
        <begin position="266"/>
        <end position="285"/>
    </location>
</feature>
<feature type="compositionally biased region" description="Acidic residues" evidence="1">
    <location>
        <begin position="113"/>
        <end position="122"/>
    </location>
</feature>
<feature type="compositionally biased region" description="Basic and acidic residues" evidence="1">
    <location>
        <begin position="304"/>
        <end position="322"/>
    </location>
</feature>
<protein>
    <submittedName>
        <fullName evidence="3">Chromosome segregation protein Csm1/Pcs1-domain-containing protein</fullName>
    </submittedName>
</protein>
<dbReference type="GO" id="GO:0034506">
    <property type="term" value="C:chromosome, centromeric core domain"/>
    <property type="evidence" value="ECO:0007669"/>
    <property type="project" value="TreeGrafter"/>
</dbReference>
<dbReference type="GO" id="GO:1990644">
    <property type="term" value="F:microtubule site clamp"/>
    <property type="evidence" value="ECO:0007669"/>
    <property type="project" value="TreeGrafter"/>
</dbReference>
<feature type="compositionally biased region" description="Low complexity" evidence="1">
    <location>
        <begin position="242"/>
        <end position="252"/>
    </location>
</feature>
<dbReference type="InterPro" id="IPR040349">
    <property type="entry name" value="Csm1/Pcs1"/>
</dbReference>
<dbReference type="GO" id="GO:0033551">
    <property type="term" value="C:monopolin complex"/>
    <property type="evidence" value="ECO:0007669"/>
    <property type="project" value="InterPro"/>
</dbReference>
<sequence>MAPRNALANISFTVDSGSEDEMARDNLNAFPTPDSNTENRAPTRKPRGKAAPMAKPASTAKASTKAKRTTRRSSGDDPLSVKPQSAGVAKKKPGAKGGRKVLAERDTVHSDTEEVDEFDGDDAVAAPLQETKPTRRGRPPKAEKAQEEEAVAAKPGRKTTRKTAEKEPTAKPAAKAKAKPTGKSRGTKRAPELEPEPEPEVLVVPETQPDFDDPMDIEESIEVEDEIPESMPPPPPPRPSGRRNPPAARPSRQQSAGPRRAGSASDTERDPVLRRKLGELTKKLEAMTTKYDALKEAASSGKESNFDQLKRKTEQAAKEQDAVIKTLKSQLSETQSRTAELTSLRRDMTSLTSDNTRLAAEKKTLADSLAAAHNENKTLSSKLAAARWSAPPEAKPVPGSAIKARSTGVVLPGAAEAAKDAQFQKQKVDLYSDLTNLVVIGSRKSEDDEQVYDCLQTGRNGTLHFHLTVATPSAAASYDDTEFVYNPLLNEQRDRELLDLLPDYLTEEICFPRAQAAKFYMKVVDSMSKKFVLDE</sequence>
<dbReference type="GO" id="GO:0005730">
    <property type="term" value="C:nucleolus"/>
    <property type="evidence" value="ECO:0007669"/>
    <property type="project" value="TreeGrafter"/>
</dbReference>
<dbReference type="CDD" id="cd23787">
    <property type="entry name" value="RWD_CSM1"/>
    <property type="match status" value="1"/>
</dbReference>
<dbReference type="OrthoDB" id="2431049at2759"/>
<accession>A0A7C8ILJ8</accession>
<feature type="compositionally biased region" description="Basic and acidic residues" evidence="1">
    <location>
        <begin position="101"/>
        <end position="112"/>
    </location>
</feature>
<name>A0A7C8ILJ8_9PLEO</name>
<dbReference type="PANTHER" id="PTHR28006:SF1">
    <property type="entry name" value="MONOPOLIN COMPLEX SUBUNIT CSM1"/>
    <property type="match status" value="1"/>
</dbReference>
<dbReference type="GO" id="GO:0072686">
    <property type="term" value="C:mitotic spindle"/>
    <property type="evidence" value="ECO:0007669"/>
    <property type="project" value="TreeGrafter"/>
</dbReference>
<evidence type="ECO:0000313" key="4">
    <source>
        <dbReference type="Proteomes" id="UP000481861"/>
    </source>
</evidence>
<feature type="compositionally biased region" description="Basic residues" evidence="1">
    <location>
        <begin position="174"/>
        <end position="188"/>
    </location>
</feature>
<dbReference type="InterPro" id="IPR020981">
    <property type="entry name" value="Csm1/Pcs1_C"/>
</dbReference>
<evidence type="ECO:0000259" key="2">
    <source>
        <dbReference type="Pfam" id="PF12539"/>
    </source>
</evidence>
<dbReference type="GO" id="GO:0045144">
    <property type="term" value="P:meiotic sister chromatid segregation"/>
    <property type="evidence" value="ECO:0007669"/>
    <property type="project" value="TreeGrafter"/>
</dbReference>
<keyword evidence="4" id="KW-1185">Reference proteome</keyword>
<dbReference type="InterPro" id="IPR038608">
    <property type="entry name" value="Csm1/Pcs1_C_sf"/>
</dbReference>
<dbReference type="AlphaFoldDB" id="A0A7C8ILJ8"/>
<dbReference type="GO" id="GO:0051315">
    <property type="term" value="P:attachment of mitotic spindle microtubules to kinetochore"/>
    <property type="evidence" value="ECO:0007669"/>
    <property type="project" value="TreeGrafter"/>
</dbReference>
<feature type="domain" description="Monopolin complex subunit Csm1/Pcs1 C-terminal" evidence="2">
    <location>
        <begin position="427"/>
        <end position="513"/>
    </location>
</feature>
<feature type="region of interest" description="Disordered" evidence="1">
    <location>
        <begin position="1"/>
        <end position="356"/>
    </location>
</feature>
<dbReference type="Pfam" id="PF12539">
    <property type="entry name" value="Csm1"/>
    <property type="match status" value="1"/>
</dbReference>
<dbReference type="Gene3D" id="3.90.1150.80">
    <property type="match status" value="1"/>
</dbReference>
<evidence type="ECO:0000256" key="1">
    <source>
        <dbReference type="SAM" id="MobiDB-lite"/>
    </source>
</evidence>
<organism evidence="3 4">
    <name type="scientific">Massariosphaeria phaeospora</name>
    <dbReference type="NCBI Taxonomy" id="100035"/>
    <lineage>
        <taxon>Eukaryota</taxon>
        <taxon>Fungi</taxon>
        <taxon>Dikarya</taxon>
        <taxon>Ascomycota</taxon>
        <taxon>Pezizomycotina</taxon>
        <taxon>Dothideomycetes</taxon>
        <taxon>Pleosporomycetidae</taxon>
        <taxon>Pleosporales</taxon>
        <taxon>Pleosporales incertae sedis</taxon>
        <taxon>Massariosphaeria</taxon>
    </lineage>
</organism>
<dbReference type="FunFam" id="3.90.1150.80:FF:000001">
    <property type="entry name" value="Chromosome segregation protein (Pcs1)"/>
    <property type="match status" value="1"/>
</dbReference>
<evidence type="ECO:0000313" key="3">
    <source>
        <dbReference type="EMBL" id="KAF2877270.1"/>
    </source>
</evidence>